<dbReference type="AlphaFoldDB" id="A0A164N326"/>
<keyword evidence="1" id="KW-0472">Membrane</keyword>
<comment type="caution">
    <text evidence="2">The sequence shown here is derived from an EMBL/GenBank/DDBJ whole genome shotgun (WGS) entry which is preliminary data.</text>
</comment>
<protein>
    <submittedName>
        <fullName evidence="2">Uncharacterized protein</fullName>
    </submittedName>
</protein>
<organism evidence="2 3">
    <name type="scientific">Daphnia magna</name>
    <dbReference type="NCBI Taxonomy" id="35525"/>
    <lineage>
        <taxon>Eukaryota</taxon>
        <taxon>Metazoa</taxon>
        <taxon>Ecdysozoa</taxon>
        <taxon>Arthropoda</taxon>
        <taxon>Crustacea</taxon>
        <taxon>Branchiopoda</taxon>
        <taxon>Diplostraca</taxon>
        <taxon>Cladocera</taxon>
        <taxon>Anomopoda</taxon>
        <taxon>Daphniidae</taxon>
        <taxon>Daphnia</taxon>
    </lineage>
</organism>
<dbReference type="Proteomes" id="UP000076858">
    <property type="component" value="Unassembled WGS sequence"/>
</dbReference>
<evidence type="ECO:0000313" key="2">
    <source>
        <dbReference type="EMBL" id="KZS05603.1"/>
    </source>
</evidence>
<accession>A0A164N326</accession>
<keyword evidence="1" id="KW-1133">Transmembrane helix</keyword>
<dbReference type="EMBL" id="LRGB01002890">
    <property type="protein sequence ID" value="KZS05603.1"/>
    <property type="molecule type" value="Genomic_DNA"/>
</dbReference>
<evidence type="ECO:0000256" key="1">
    <source>
        <dbReference type="SAM" id="Phobius"/>
    </source>
</evidence>
<feature type="transmembrane region" description="Helical" evidence="1">
    <location>
        <begin position="52"/>
        <end position="72"/>
    </location>
</feature>
<proteinExistence type="predicted"/>
<reference evidence="2 3" key="1">
    <citation type="submission" date="2016-03" db="EMBL/GenBank/DDBJ databases">
        <title>EvidentialGene: Evidence-directed Construction of Genes on Genomes.</title>
        <authorList>
            <person name="Gilbert D.G."/>
            <person name="Choi J.-H."/>
            <person name="Mockaitis K."/>
            <person name="Colbourne J."/>
            <person name="Pfrender M."/>
        </authorList>
    </citation>
    <scope>NUCLEOTIDE SEQUENCE [LARGE SCALE GENOMIC DNA]</scope>
    <source>
        <strain evidence="2 3">Xinb3</strain>
        <tissue evidence="2">Complete organism</tissue>
    </source>
</reference>
<sequence length="88" mass="10046">MADRFVFRFIWNKCGRVSHTKSSSSLGMQNEWIGLDFVHLLGSIKKKEAENVFILSLSLLLSLSLCVCVYVSDMAALCYVHTHTYRQT</sequence>
<keyword evidence="1" id="KW-0812">Transmembrane</keyword>
<evidence type="ECO:0000313" key="3">
    <source>
        <dbReference type="Proteomes" id="UP000076858"/>
    </source>
</evidence>
<gene>
    <name evidence="2" type="ORF">APZ42_031154</name>
</gene>
<keyword evidence="3" id="KW-1185">Reference proteome</keyword>
<name>A0A164N326_9CRUS</name>